<reference evidence="23" key="4">
    <citation type="submission" date="2025-09" db="UniProtKB">
        <authorList>
            <consortium name="Ensembl"/>
        </authorList>
    </citation>
    <scope>IDENTIFICATION</scope>
    <source>
        <strain evidence="23">HNI</strain>
    </source>
</reference>
<dbReference type="SUPFAM" id="SSF55326">
    <property type="entry name" value="PurM N-terminal domain-like"/>
    <property type="match status" value="2"/>
</dbReference>
<dbReference type="GO" id="GO:0005524">
    <property type="term" value="F:ATP binding"/>
    <property type="evidence" value="ECO:0007669"/>
    <property type="project" value="UniProtKB-KW"/>
</dbReference>
<evidence type="ECO:0000256" key="9">
    <source>
        <dbReference type="ARBA" id="ARBA00022741"/>
    </source>
</evidence>
<dbReference type="EC" id="6.3.5.3" evidence="4"/>
<sequence>MDPDSRAAVKQQEILQGFSLIPAFSFVFYSLLYSSGLFTAGRESLSAEEKEVLLWLFRPPLQAEPLSENPNLTESSEEKLVEIGPRLNFSTAWSTNAMSICRSAGLTNVTRVEVSRRFLVKKLIDCLHDSMTECVYHRPITSFAVETKRQPVFEVDILAKGRAALEKANDDLGLAFDSWDLDYYTSMFQRIQRNPTSVECFDLAQSNSEHSRHWFFRGRMLIDGQEQKETLFSLIMDTQRHSNPNNVIKFCDNSSGIKGVEIECVYPKDPSRASPYETRLSLRHVIFTAETHNFPTGVAPFSGATTGTGGRIRDVQSAGRGGHVIAGTAGYCFGNLHIPGYELPWESAGEEWEYPSSFAPPLQVAIEASDGASDYGNKFGEPVLSGFARSFGMRLPNGERREWIKPIMFSGGLGSIEDSHVKKEEASPGMEVVKIGGPVYRIGVGGGAASSVQIQGDNCSERDLGAVQRGDAEMEQKMNRALRACLERSDGNPICSIHDQGAGGNGNVLKELSEPAGAVIYSSRFKKGDPTLSVLELWGAEYQESNALLLRPSDRSFLESVCQREKCPVDFVGNITGDGKIVLVDDEGGSNDQVDSVRHPVDLQLEWVLGKMPQKEFRLERVALACQPLRLPAGLSVRDALQRVLRLPSVASKRYLTNKVDRSVTGLVAQQQCVGPLHTPLADVAVVALSPFSLEGAATAIGEQPIKGLVCPAAGARMAVGEALTNLMFARVTALKDVKCSGNWMWAAKLPGEGAYLWEACKAMCQVMSELGVAIDGGKDSLSMAARVGKETVKAPGALVISAYAVCPDISATVTPDLEDPDGKGVLLWVPLSPGNHRLGGSALAQCYGQLADCSPDLDHAELLTACFSTTQTLLQDRIVNAGHDISDGGLISCLLEMAFAGNRGIDIELSSQGSEVMELLFSEELGVVLEVSECDVEAVCQRYSDAGVQCHRIGRTCGFGPKAEYLTRMIYLQVWDVTMQDLCCGSLTLELFKAVVFVGGFSYADVLGSAKGWAAAATYNAKAKAEFDRFQQREDTLSLGVCNGCQLLALLGWVGETADGAGKGSQVVLTHNRSGRFESRFVSVGIQESPSIWLRGMEGSALGVWVAHGEGLMQFRSSMTQDLIISGGLAPLRYLDEQGFPTEEYPLNPNGSPQGVAGLCSRDGRHLAMMPHPERCTLSWQWPWAPRELRPSLVPSPWLRMFKNAAVWCSNTDG</sequence>
<dbReference type="GO" id="GO:0006189">
    <property type="term" value="P:'de novo' IMP biosynthetic process"/>
    <property type="evidence" value="ECO:0007669"/>
    <property type="project" value="UniProtKB-UniPathway"/>
</dbReference>
<evidence type="ECO:0000256" key="8">
    <source>
        <dbReference type="ARBA" id="ARBA00022723"/>
    </source>
</evidence>
<organism evidence="23 24">
    <name type="scientific">Oryzias latipes</name>
    <name type="common">Japanese rice fish</name>
    <name type="synonym">Japanese killifish</name>
    <dbReference type="NCBI Taxonomy" id="8090"/>
    <lineage>
        <taxon>Eukaryota</taxon>
        <taxon>Metazoa</taxon>
        <taxon>Chordata</taxon>
        <taxon>Craniata</taxon>
        <taxon>Vertebrata</taxon>
        <taxon>Euteleostomi</taxon>
        <taxon>Actinopterygii</taxon>
        <taxon>Neopterygii</taxon>
        <taxon>Teleostei</taxon>
        <taxon>Neoteleostei</taxon>
        <taxon>Acanthomorphata</taxon>
        <taxon>Ovalentaria</taxon>
        <taxon>Atherinomorphae</taxon>
        <taxon>Beloniformes</taxon>
        <taxon>Adrianichthyidae</taxon>
        <taxon>Oryziinae</taxon>
        <taxon>Oryzias</taxon>
    </lineage>
</organism>
<dbReference type="InterPro" id="IPR036921">
    <property type="entry name" value="PurM-like_N_sf"/>
</dbReference>
<dbReference type="HAMAP" id="MF_00419">
    <property type="entry name" value="PurL_1"/>
    <property type="match status" value="1"/>
</dbReference>
<evidence type="ECO:0000256" key="1">
    <source>
        <dbReference type="ARBA" id="ARBA00004496"/>
    </source>
</evidence>
<comment type="pathway">
    <text evidence="2">Purine metabolism; IMP biosynthesis via de novo pathway; 5-amino-1-(5-phospho-D-ribosyl)imidazole from N(2)-formyl-N(1)-(5-phospho-D-ribosyl)glycinamide: step 1/2.</text>
</comment>
<dbReference type="InterPro" id="IPR041609">
    <property type="entry name" value="PurL_linker"/>
</dbReference>
<dbReference type="SUPFAM" id="SSF82697">
    <property type="entry name" value="PurS-like"/>
    <property type="match status" value="1"/>
</dbReference>
<dbReference type="SUPFAM" id="SSF52317">
    <property type="entry name" value="Class I glutamine amidotransferase-like"/>
    <property type="match status" value="1"/>
</dbReference>
<dbReference type="InterPro" id="IPR036676">
    <property type="entry name" value="PurM-like_C_sf"/>
</dbReference>
<name>A0A3P9MPP7_ORYLA</name>
<evidence type="ECO:0000259" key="22">
    <source>
        <dbReference type="Pfam" id="PF22689"/>
    </source>
</evidence>
<evidence type="ECO:0000256" key="13">
    <source>
        <dbReference type="ARBA" id="ARBA00022962"/>
    </source>
</evidence>
<dbReference type="CDD" id="cd02204">
    <property type="entry name" value="PurL_repeat2"/>
    <property type="match status" value="1"/>
</dbReference>
<evidence type="ECO:0000256" key="10">
    <source>
        <dbReference type="ARBA" id="ARBA00022755"/>
    </source>
</evidence>
<dbReference type="InterPro" id="IPR040707">
    <property type="entry name" value="FGAR-AT_N"/>
</dbReference>
<dbReference type="Pfam" id="PF18076">
    <property type="entry name" value="FGAR-AT_N"/>
    <property type="match status" value="1"/>
</dbReference>
<dbReference type="CDD" id="cd02203">
    <property type="entry name" value="PurL_repeat1"/>
    <property type="match status" value="1"/>
</dbReference>
<evidence type="ECO:0000256" key="5">
    <source>
        <dbReference type="ARBA" id="ARBA00022490"/>
    </source>
</evidence>
<dbReference type="Gene3D" id="3.90.650.10">
    <property type="entry name" value="PurM-like C-terminal domain"/>
    <property type="match status" value="2"/>
</dbReference>
<evidence type="ECO:0000313" key="23">
    <source>
        <dbReference type="Ensembl" id="ENSORLP00020034833.1"/>
    </source>
</evidence>
<keyword evidence="13" id="KW-0315">Glutamine amidotransferase</keyword>
<dbReference type="FunFam" id="3.30.1330.10:FF:000010">
    <property type="entry name" value="Phosphoribosylformylglycinamidine synthase"/>
    <property type="match status" value="1"/>
</dbReference>
<reference evidence="23 24" key="2">
    <citation type="submission" date="2017-04" db="EMBL/GenBank/DDBJ databases">
        <title>CpG methylation of centromeres and impact of large insertions on vertebrate speciation.</title>
        <authorList>
            <person name="Ichikawa K."/>
            <person name="Yoshimura J."/>
            <person name="Morishita S."/>
        </authorList>
    </citation>
    <scope>NUCLEOTIDE SEQUENCE</scope>
    <source>
        <strain evidence="23 24">HNI</strain>
    </source>
</reference>
<evidence type="ECO:0000256" key="17">
    <source>
        <dbReference type="ARBA" id="ARBA00071729"/>
    </source>
</evidence>
<dbReference type="InterPro" id="IPR010918">
    <property type="entry name" value="PurM-like_C_dom"/>
</dbReference>
<dbReference type="SUPFAM" id="SSF56042">
    <property type="entry name" value="PurM C-terminal domain-like"/>
    <property type="match status" value="2"/>
</dbReference>
<dbReference type="GO" id="GO:0005737">
    <property type="term" value="C:cytoplasm"/>
    <property type="evidence" value="ECO:0007669"/>
    <property type="project" value="UniProtKB-SubCell"/>
</dbReference>
<dbReference type="Pfam" id="PF22689">
    <property type="entry name" value="FGAR-AT_PurM_N-like"/>
    <property type="match status" value="1"/>
</dbReference>
<dbReference type="SUPFAM" id="SSF109736">
    <property type="entry name" value="FGAM synthase PurL, linker domain"/>
    <property type="match status" value="1"/>
</dbReference>
<comment type="function">
    <text evidence="16">Phosphoribosylformylglycinamidine synthase involved in the purines biosynthetic pathway. Catalyzes the ATP-dependent conversion of formylglycinamide ribonucleotide (FGAR) and glutamine to yield formylglycinamidine ribonucleotide (FGAM) and glutamate.</text>
</comment>
<evidence type="ECO:0000259" key="19">
    <source>
        <dbReference type="Pfam" id="PF02769"/>
    </source>
</evidence>
<evidence type="ECO:0000259" key="20">
    <source>
        <dbReference type="Pfam" id="PF18072"/>
    </source>
</evidence>
<dbReference type="PANTHER" id="PTHR10099:SF1">
    <property type="entry name" value="PHOSPHORIBOSYLFORMYLGLYCINAMIDINE SYNTHASE"/>
    <property type="match status" value="1"/>
</dbReference>
<dbReference type="NCBIfam" id="TIGR01735">
    <property type="entry name" value="FGAM_synt"/>
    <property type="match status" value="1"/>
</dbReference>
<dbReference type="Gene3D" id="3.40.50.880">
    <property type="match status" value="1"/>
</dbReference>
<keyword evidence="5" id="KW-0963">Cytoplasm</keyword>
<dbReference type="FunFam" id="1.10.8.750:FF:000001">
    <property type="entry name" value="Putative phosphoribosylformylglycinamidine synthase"/>
    <property type="match status" value="1"/>
</dbReference>
<evidence type="ECO:0000256" key="2">
    <source>
        <dbReference type="ARBA" id="ARBA00004920"/>
    </source>
</evidence>
<reference evidence="23" key="3">
    <citation type="submission" date="2025-08" db="UniProtKB">
        <authorList>
            <consortium name="Ensembl"/>
        </authorList>
    </citation>
    <scope>IDENTIFICATION</scope>
    <source>
        <strain evidence="23">HNI</strain>
    </source>
</reference>
<dbReference type="NCBIfam" id="NF003672">
    <property type="entry name" value="PRK05297.1"/>
    <property type="match status" value="1"/>
</dbReference>
<evidence type="ECO:0000256" key="18">
    <source>
        <dbReference type="SAM" id="Phobius"/>
    </source>
</evidence>
<feature type="domain" description="Phosphoribosylformylglycinamidine synthase linker" evidence="20">
    <location>
        <begin position="165"/>
        <end position="213"/>
    </location>
</feature>
<comment type="subcellular location">
    <subcellularLocation>
        <location evidence="1">Cytoplasm</location>
    </subcellularLocation>
</comment>
<keyword evidence="11" id="KW-0067">ATP-binding</keyword>
<keyword evidence="10" id="KW-0658">Purine biosynthesis</keyword>
<dbReference type="PROSITE" id="PS51273">
    <property type="entry name" value="GATASE_TYPE_1"/>
    <property type="match status" value="1"/>
</dbReference>
<dbReference type="Gene3D" id="3.30.1330.10">
    <property type="entry name" value="PurM-like, N-terminal domain"/>
    <property type="match status" value="2"/>
</dbReference>
<evidence type="ECO:0000256" key="14">
    <source>
        <dbReference type="ARBA" id="ARBA00029823"/>
    </source>
</evidence>
<keyword evidence="12" id="KW-0460">Magnesium</keyword>
<feature type="domain" description="Phosphoribosylformylglycinamidine synthase N-terminal" evidence="21">
    <location>
        <begin position="66"/>
        <end position="138"/>
    </location>
</feature>
<keyword evidence="8" id="KW-0479">Metal-binding</keyword>
<accession>A0A3P9MPP7</accession>
<dbReference type="AlphaFoldDB" id="A0A3P9MPP7"/>
<dbReference type="SMART" id="SM01211">
    <property type="entry name" value="GATase_5"/>
    <property type="match status" value="1"/>
</dbReference>
<dbReference type="FunFam" id="3.30.1330.10:FF:000007">
    <property type="entry name" value="Phosphoribosylformylglycinamidine synthase, putative"/>
    <property type="match status" value="1"/>
</dbReference>
<evidence type="ECO:0000259" key="21">
    <source>
        <dbReference type="Pfam" id="PF18076"/>
    </source>
</evidence>
<proteinExistence type="inferred from homology"/>
<dbReference type="Gene3D" id="1.10.8.750">
    <property type="entry name" value="Phosphoribosylformylglycinamidine synthase, linker domain"/>
    <property type="match status" value="1"/>
</dbReference>
<dbReference type="GO" id="GO:0046872">
    <property type="term" value="F:metal ion binding"/>
    <property type="evidence" value="ECO:0007669"/>
    <property type="project" value="UniProtKB-KW"/>
</dbReference>
<protein>
    <recommendedName>
        <fullName evidence="17">Phosphoribosylformylglycinamidine synthase</fullName>
        <ecNumber evidence="4">6.3.5.3</ecNumber>
    </recommendedName>
    <alternativeName>
        <fullName evidence="15">Formylglycinamide ribonucleotide amidotransferase</fullName>
    </alternativeName>
    <alternativeName>
        <fullName evidence="14">Formylglycinamide ribotide amidotransferase</fullName>
    </alternativeName>
</protein>
<dbReference type="Ensembl" id="ENSORLT00020035645.1">
    <property type="protein sequence ID" value="ENSORLP00020034833.1"/>
    <property type="gene ID" value="ENSORLG00020021528.1"/>
</dbReference>
<evidence type="ECO:0000256" key="7">
    <source>
        <dbReference type="ARBA" id="ARBA00022598"/>
    </source>
</evidence>
<dbReference type="FunFam" id="3.90.650.10:FF:000008">
    <property type="entry name" value="Phosphoribosylformylglycinamidine synthase"/>
    <property type="match status" value="1"/>
</dbReference>
<evidence type="ECO:0000256" key="4">
    <source>
        <dbReference type="ARBA" id="ARBA00012747"/>
    </source>
</evidence>
<dbReference type="PANTHER" id="PTHR10099">
    <property type="entry name" value="PHOSPHORIBOSYLFORMYLGLYCINAMIDINE SYNTHASE"/>
    <property type="match status" value="1"/>
</dbReference>
<evidence type="ECO:0000256" key="12">
    <source>
        <dbReference type="ARBA" id="ARBA00022842"/>
    </source>
</evidence>
<evidence type="ECO:0000313" key="24">
    <source>
        <dbReference type="Proteomes" id="UP000265180"/>
    </source>
</evidence>
<evidence type="ECO:0000256" key="15">
    <source>
        <dbReference type="ARBA" id="ARBA00032632"/>
    </source>
</evidence>
<dbReference type="InterPro" id="IPR036604">
    <property type="entry name" value="PurS-like_sf"/>
</dbReference>
<keyword evidence="18" id="KW-1133">Transmembrane helix</keyword>
<keyword evidence="18" id="KW-0472">Membrane</keyword>
<evidence type="ECO:0000256" key="6">
    <source>
        <dbReference type="ARBA" id="ARBA00022553"/>
    </source>
</evidence>
<keyword evidence="7" id="KW-0436">Ligase</keyword>
<evidence type="ECO:0000256" key="3">
    <source>
        <dbReference type="ARBA" id="ARBA00008608"/>
    </source>
</evidence>
<dbReference type="InterPro" id="IPR010073">
    <property type="entry name" value="PurL_large"/>
</dbReference>
<feature type="domain" description="PurM-like C-terminal" evidence="19">
    <location>
        <begin position="428"/>
        <end position="585"/>
    </location>
</feature>
<dbReference type="Pfam" id="PF02769">
    <property type="entry name" value="AIRS_C"/>
    <property type="match status" value="2"/>
</dbReference>
<dbReference type="Proteomes" id="UP000265180">
    <property type="component" value="Chromosome 4"/>
</dbReference>
<reference key="1">
    <citation type="journal article" date="2007" name="Nature">
        <title>The medaka draft genome and insights into vertebrate genome evolution.</title>
        <authorList>
            <person name="Kasahara M."/>
            <person name="Naruse K."/>
            <person name="Sasaki S."/>
            <person name="Nakatani Y."/>
            <person name="Qu W."/>
            <person name="Ahsan B."/>
            <person name="Yamada T."/>
            <person name="Nagayasu Y."/>
            <person name="Doi K."/>
            <person name="Kasai Y."/>
            <person name="Jindo T."/>
            <person name="Kobayashi D."/>
            <person name="Shimada A."/>
            <person name="Toyoda A."/>
            <person name="Kuroki Y."/>
            <person name="Fujiyama A."/>
            <person name="Sasaki T."/>
            <person name="Shimizu A."/>
            <person name="Asakawa S."/>
            <person name="Shimizu N."/>
            <person name="Hashimoto S."/>
            <person name="Yang J."/>
            <person name="Lee Y."/>
            <person name="Matsushima K."/>
            <person name="Sugano S."/>
            <person name="Sakaizumi M."/>
            <person name="Narita T."/>
            <person name="Ohishi K."/>
            <person name="Haga S."/>
            <person name="Ohta F."/>
            <person name="Nomoto H."/>
            <person name="Nogata K."/>
            <person name="Morishita T."/>
            <person name="Endo T."/>
            <person name="Shin-I T."/>
            <person name="Takeda H."/>
            <person name="Morishita S."/>
            <person name="Kohara Y."/>
        </authorList>
    </citation>
    <scope>NUCLEOTIDE SEQUENCE [LARGE SCALE GENOMIC DNA]</scope>
    <source>
        <strain>Hd-rR</strain>
    </source>
</reference>
<dbReference type="Pfam" id="PF18072">
    <property type="entry name" value="FGAR-AT_linker"/>
    <property type="match status" value="1"/>
</dbReference>
<evidence type="ECO:0000256" key="11">
    <source>
        <dbReference type="ARBA" id="ARBA00022840"/>
    </source>
</evidence>
<dbReference type="UniPathway" id="UPA00074">
    <property type="reaction ID" value="UER00128"/>
</dbReference>
<dbReference type="GO" id="GO:0004642">
    <property type="term" value="F:phosphoribosylformylglycinamidine synthase activity"/>
    <property type="evidence" value="ECO:0007669"/>
    <property type="project" value="UniProtKB-EC"/>
</dbReference>
<keyword evidence="18" id="KW-0812">Transmembrane</keyword>
<keyword evidence="6" id="KW-0597">Phosphoprotein</keyword>
<evidence type="ECO:0000256" key="16">
    <source>
        <dbReference type="ARBA" id="ARBA00057317"/>
    </source>
</evidence>
<feature type="domain" description="FGAR-AT PurM N-terminal-like" evidence="22">
    <location>
        <begin position="652"/>
        <end position="805"/>
    </location>
</feature>
<keyword evidence="9" id="KW-0547">Nucleotide-binding</keyword>
<comment type="similarity">
    <text evidence="3">In the N-terminal section; belongs to the FGAMS family.</text>
</comment>
<feature type="transmembrane region" description="Helical" evidence="18">
    <location>
        <begin position="20"/>
        <end position="40"/>
    </location>
</feature>
<feature type="domain" description="PurM-like C-terminal" evidence="19">
    <location>
        <begin position="836"/>
        <end position="957"/>
    </location>
</feature>
<dbReference type="InterPro" id="IPR055181">
    <property type="entry name" value="FGAR-AT_PurM_N-like"/>
</dbReference>
<dbReference type="InterPro" id="IPR029062">
    <property type="entry name" value="Class_I_gatase-like"/>
</dbReference>
<dbReference type="Pfam" id="PF13507">
    <property type="entry name" value="GATase_5"/>
    <property type="match status" value="1"/>
</dbReference>